<evidence type="ECO:0000256" key="2">
    <source>
        <dbReference type="SAM" id="SignalP"/>
    </source>
</evidence>
<comment type="caution">
    <text evidence="4">The sequence shown here is derived from an EMBL/GenBank/DDBJ whole genome shotgun (WGS) entry which is preliminary data.</text>
</comment>
<feature type="region of interest" description="Disordered" evidence="1">
    <location>
        <begin position="92"/>
        <end position="120"/>
    </location>
</feature>
<evidence type="ECO:0000259" key="3">
    <source>
        <dbReference type="Pfam" id="PF13808"/>
    </source>
</evidence>
<keyword evidence="2" id="KW-0732">Signal</keyword>
<dbReference type="AlphaFoldDB" id="A0A917NI46"/>
<reference evidence="4" key="1">
    <citation type="journal article" date="2014" name="Int. J. Syst. Evol. Microbiol.">
        <title>Complete genome sequence of Corynebacterium casei LMG S-19264T (=DSM 44701T), isolated from a smear-ripened cheese.</title>
        <authorList>
            <consortium name="US DOE Joint Genome Institute (JGI-PGF)"/>
            <person name="Walter F."/>
            <person name="Albersmeier A."/>
            <person name="Kalinowski J."/>
            <person name="Ruckert C."/>
        </authorList>
    </citation>
    <scope>NUCLEOTIDE SEQUENCE</scope>
    <source>
        <strain evidence="4">JCM 3086</strain>
    </source>
</reference>
<evidence type="ECO:0000313" key="4">
    <source>
        <dbReference type="EMBL" id="GGJ02494.1"/>
    </source>
</evidence>
<sequence length="148" mass="16255">MRYRLSFLLALVVCAMMPAGHDSITAAAEWCTRAAPEELAAFGLPYHPLLGRYRVPSEKTLRSLLGRLDPAELSAAGFAYLTSLLSDERAHPALLMPDGGPEHEQRRAHQAAAQTDPVRQRRRAIAVDGKCLRAARRPDGSRVFVPGR</sequence>
<organism evidence="4 5">
    <name type="scientific">Streptomyces brasiliensis</name>
    <dbReference type="NCBI Taxonomy" id="1954"/>
    <lineage>
        <taxon>Bacteria</taxon>
        <taxon>Bacillati</taxon>
        <taxon>Actinomycetota</taxon>
        <taxon>Actinomycetes</taxon>
        <taxon>Kitasatosporales</taxon>
        <taxon>Streptomycetaceae</taxon>
        <taxon>Streptomyces</taxon>
    </lineage>
</organism>
<evidence type="ECO:0000256" key="1">
    <source>
        <dbReference type="SAM" id="MobiDB-lite"/>
    </source>
</evidence>
<feature type="chain" id="PRO_5039079861" description="H repeat-associated protein N-terminal domain-containing protein" evidence="2">
    <location>
        <begin position="22"/>
        <end position="148"/>
    </location>
</feature>
<dbReference type="Pfam" id="PF13808">
    <property type="entry name" value="DDE_Tnp_1_assoc"/>
    <property type="match status" value="1"/>
</dbReference>
<evidence type="ECO:0000313" key="5">
    <source>
        <dbReference type="Proteomes" id="UP000657574"/>
    </source>
</evidence>
<protein>
    <recommendedName>
        <fullName evidence="3">H repeat-associated protein N-terminal domain-containing protein</fullName>
    </recommendedName>
</protein>
<dbReference type="EMBL" id="BMQA01000002">
    <property type="protein sequence ID" value="GGJ02494.1"/>
    <property type="molecule type" value="Genomic_DNA"/>
</dbReference>
<feature type="domain" description="H repeat-associated protein N-terminal" evidence="3">
    <location>
        <begin position="2"/>
        <end position="76"/>
    </location>
</feature>
<gene>
    <name evidence="4" type="ORF">GCM10010121_011130</name>
</gene>
<dbReference type="InterPro" id="IPR032806">
    <property type="entry name" value="YbfD_N"/>
</dbReference>
<reference evidence="4" key="2">
    <citation type="submission" date="2020-09" db="EMBL/GenBank/DDBJ databases">
        <authorList>
            <person name="Sun Q."/>
            <person name="Ohkuma M."/>
        </authorList>
    </citation>
    <scope>NUCLEOTIDE SEQUENCE</scope>
    <source>
        <strain evidence="4">JCM 3086</strain>
    </source>
</reference>
<name>A0A917NI46_9ACTN</name>
<proteinExistence type="predicted"/>
<accession>A0A917NI46</accession>
<keyword evidence="5" id="KW-1185">Reference proteome</keyword>
<feature type="signal peptide" evidence="2">
    <location>
        <begin position="1"/>
        <end position="21"/>
    </location>
</feature>
<dbReference type="Proteomes" id="UP000657574">
    <property type="component" value="Unassembled WGS sequence"/>
</dbReference>